<dbReference type="CDD" id="cd02980">
    <property type="entry name" value="TRX_Fd_family"/>
    <property type="match status" value="1"/>
</dbReference>
<accession>A0AA48RAV3</accession>
<proteinExistence type="predicted"/>
<dbReference type="EMBL" id="OY288114">
    <property type="protein sequence ID" value="CAJ0870465.1"/>
    <property type="molecule type" value="Genomic_DNA"/>
</dbReference>
<reference evidence="1" key="1">
    <citation type="submission" date="2023-07" db="EMBL/GenBank/DDBJ databases">
        <authorList>
            <person name="Pelsma A.J. K."/>
        </authorList>
    </citation>
    <scope>NUCLEOTIDE SEQUENCE</scope>
</reference>
<protein>
    <recommendedName>
        <fullName evidence="2">Ferredoxin</fullName>
    </recommendedName>
</protein>
<evidence type="ECO:0008006" key="2">
    <source>
        <dbReference type="Google" id="ProtNLM"/>
    </source>
</evidence>
<dbReference type="InterPro" id="IPR036249">
    <property type="entry name" value="Thioredoxin-like_sf"/>
</dbReference>
<dbReference type="Gene3D" id="3.40.30.10">
    <property type="entry name" value="Glutaredoxin"/>
    <property type="match status" value="1"/>
</dbReference>
<sequence>MIEPFRRHIFVCTNKRDGRPACEDHGAKDALARMKEAVNALPPAEREGVRVSAAGCLGRCAQGPVAVAYPAGEWISYESAEELTRFAMDAIKPD</sequence>
<gene>
    <name evidence="1" type="ORF">AMST5_02232</name>
</gene>
<organism evidence="1">
    <name type="scientific">freshwater sediment metagenome</name>
    <dbReference type="NCBI Taxonomy" id="556182"/>
    <lineage>
        <taxon>unclassified sequences</taxon>
        <taxon>metagenomes</taxon>
        <taxon>ecological metagenomes</taxon>
    </lineage>
</organism>
<name>A0AA48RAV3_9ZZZZ</name>
<dbReference type="SUPFAM" id="SSF52833">
    <property type="entry name" value="Thioredoxin-like"/>
    <property type="match status" value="1"/>
</dbReference>
<evidence type="ECO:0000313" key="1">
    <source>
        <dbReference type="EMBL" id="CAJ0870465.1"/>
    </source>
</evidence>
<dbReference type="AlphaFoldDB" id="A0AA48RAV3"/>